<proteinExistence type="predicted"/>
<dbReference type="AlphaFoldDB" id="A0A9D5DKB6"/>
<evidence type="ECO:0000256" key="1">
    <source>
        <dbReference type="SAM" id="SignalP"/>
    </source>
</evidence>
<dbReference type="OrthoDB" id="343996at2759"/>
<evidence type="ECO:0000313" key="2">
    <source>
        <dbReference type="EMBL" id="KAJ1610015.1"/>
    </source>
</evidence>
<comment type="caution">
    <text evidence="2">The sequence shown here is derived from an EMBL/GenBank/DDBJ whole genome shotgun (WGS) entry which is preliminary data.</text>
</comment>
<sequence length="193" mass="21640">MFLNIKLAILTIVSLICISFGEQQSPSSEFLQYFSNAAGINSLLFSLSNTICSIKKLNHIKQKNGGFNKGINESIERNKEYKSRNKVINNHAEINNSNTLGKLIEEIGKKEINITNLIAQSNNLTEIVMVENDAIIGGVNTKASEENFNDFVLHFNHLFSSNDQITENLNNTYLLNVNTITNISRNFRGVTIE</sequence>
<organism evidence="2">
    <name type="scientific">Cryptosporidium canis</name>
    <dbReference type="NCBI Taxonomy" id="195482"/>
    <lineage>
        <taxon>Eukaryota</taxon>
        <taxon>Sar</taxon>
        <taxon>Alveolata</taxon>
        <taxon>Apicomplexa</taxon>
        <taxon>Conoidasida</taxon>
        <taxon>Coccidia</taxon>
        <taxon>Eucoccidiorida</taxon>
        <taxon>Eimeriorina</taxon>
        <taxon>Cryptosporidiidae</taxon>
        <taxon>Cryptosporidium</taxon>
    </lineage>
</organism>
<name>A0A9D5DKB6_9CRYT</name>
<feature type="signal peptide" evidence="1">
    <location>
        <begin position="1"/>
        <end position="21"/>
    </location>
</feature>
<protein>
    <submittedName>
        <fullName evidence="2">Signal peptide-containing protein</fullName>
    </submittedName>
</protein>
<reference evidence="2" key="1">
    <citation type="submission" date="2022-10" db="EMBL/GenBank/DDBJ databases">
        <title>Adaptive evolution leads to modifications in subtelomeric GC content in a zoonotic Cryptosporidium species.</title>
        <authorList>
            <person name="Li J."/>
            <person name="Feng Y."/>
            <person name="Xiao L."/>
        </authorList>
    </citation>
    <scope>NUCLEOTIDE SEQUENCE</scope>
    <source>
        <strain evidence="2">33844</strain>
    </source>
</reference>
<accession>A0A9D5DKB6</accession>
<dbReference type="EMBL" id="JAPCXC010000028">
    <property type="protein sequence ID" value="KAJ1610015.1"/>
    <property type="molecule type" value="Genomic_DNA"/>
</dbReference>
<dbReference type="Proteomes" id="UP001067231">
    <property type="component" value="Unassembled WGS sequence"/>
</dbReference>
<gene>
    <name evidence="2" type="ORF">OJ253_1352</name>
</gene>
<feature type="chain" id="PRO_5039195048" evidence="1">
    <location>
        <begin position="22"/>
        <end position="193"/>
    </location>
</feature>
<keyword evidence="1" id="KW-0732">Signal</keyword>